<evidence type="ECO:0000313" key="10">
    <source>
        <dbReference type="EMBL" id="RHF76750.1"/>
    </source>
</evidence>
<evidence type="ECO:0000313" key="12">
    <source>
        <dbReference type="Proteomes" id="UP000261223"/>
    </source>
</evidence>
<dbReference type="EMBL" id="QRUB01000012">
    <property type="protein sequence ID" value="RGR27067.1"/>
    <property type="molecule type" value="Genomic_DNA"/>
</dbReference>
<evidence type="ECO:0000313" key="16">
    <source>
        <dbReference type="Proteomes" id="UP000284777"/>
    </source>
</evidence>
<evidence type="ECO:0000313" key="11">
    <source>
        <dbReference type="Proteomes" id="UP000056419"/>
    </source>
</evidence>
<gene>
    <name evidence="3" type="ORF">AA415_02814</name>
    <name evidence="10" type="ORF">DW668_05380</name>
    <name evidence="9" type="ORF">DW853_02525</name>
    <name evidence="8" type="ORF">DWV41_02715</name>
    <name evidence="7" type="ORF">DWV77_14530</name>
    <name evidence="6" type="ORF">DWY58_12035</name>
    <name evidence="5" type="ORF">DWY65_00040</name>
    <name evidence="4" type="ORF">DXC34_03630</name>
    <name evidence="2" type="ORF">F9962_01920</name>
</gene>
<dbReference type="EMBL" id="QRTW01000001">
    <property type="protein sequence ID" value="RGR17734.1"/>
    <property type="molecule type" value="Genomic_DNA"/>
</dbReference>
<dbReference type="EMBL" id="WCLP01000004">
    <property type="protein sequence ID" value="KAB5283805.1"/>
    <property type="molecule type" value="Genomic_DNA"/>
</dbReference>
<proteinExistence type="predicted"/>
<evidence type="ECO:0000313" key="17">
    <source>
        <dbReference type="Proteomes" id="UP000285150"/>
    </source>
</evidence>
<accession>A0A108T3B3</accession>
<dbReference type="Proteomes" id="UP000283310">
    <property type="component" value="Unassembled WGS sequence"/>
</dbReference>
<evidence type="ECO:0000313" key="8">
    <source>
        <dbReference type="EMBL" id="RGX00154.1"/>
    </source>
</evidence>
<evidence type="ECO:0000313" key="4">
    <source>
        <dbReference type="EMBL" id="RGM15713.1"/>
    </source>
</evidence>
<dbReference type="Proteomes" id="UP000284161">
    <property type="component" value="Unassembled WGS sequence"/>
</dbReference>
<evidence type="ECO:0000313" key="18">
    <source>
        <dbReference type="Proteomes" id="UP000285305"/>
    </source>
</evidence>
<evidence type="ECO:0000313" key="19">
    <source>
        <dbReference type="Proteomes" id="UP000440773"/>
    </source>
</evidence>
<evidence type="ECO:0000313" key="5">
    <source>
        <dbReference type="EMBL" id="RGR17734.1"/>
    </source>
</evidence>
<keyword evidence="11" id="KW-1185">Reference proteome</keyword>
<dbReference type="Proteomes" id="UP000284777">
    <property type="component" value="Unassembled WGS sequence"/>
</dbReference>
<dbReference type="EMBL" id="QSSV01000003">
    <property type="protein sequence ID" value="RGM15713.1"/>
    <property type="molecule type" value="Genomic_DNA"/>
</dbReference>
<reference evidence="12 13" key="3">
    <citation type="submission" date="2018-08" db="EMBL/GenBank/DDBJ databases">
        <title>A genome reference for cultivated species of the human gut microbiota.</title>
        <authorList>
            <person name="Zou Y."/>
            <person name="Xue W."/>
            <person name="Luo G."/>
        </authorList>
    </citation>
    <scope>NUCLEOTIDE SEQUENCE [LARGE SCALE GENOMIC DNA]</scope>
    <source>
        <strain evidence="8 16">AF05-4</strain>
        <strain evidence="7 17">AF12-7</strain>
        <strain evidence="6 15">AF25-6</strain>
        <strain evidence="5 13">AF26-20BH</strain>
        <strain evidence="10 14">AM25-16</strain>
        <strain evidence="9 18">AM36-9BH</strain>
        <strain evidence="4 12">TF03-6</strain>
    </source>
</reference>
<evidence type="ECO:0000313" key="9">
    <source>
        <dbReference type="EMBL" id="RHC32963.1"/>
    </source>
</evidence>
<dbReference type="GeneID" id="31798261"/>
<evidence type="ECO:0000313" key="2">
    <source>
        <dbReference type="EMBL" id="KAB5283805.1"/>
    </source>
</evidence>
<dbReference type="AlphaFoldDB" id="A0A108T3B3"/>
<dbReference type="PATRIC" id="fig|46506.5.peg.3036"/>
<dbReference type="EMBL" id="QSAF01000022">
    <property type="protein sequence ID" value="RGW32232.1"/>
    <property type="molecule type" value="Genomic_DNA"/>
</dbReference>
<dbReference type="Proteomes" id="UP000285150">
    <property type="component" value="Unassembled WGS sequence"/>
</dbReference>
<evidence type="ECO:0008006" key="20">
    <source>
        <dbReference type="Google" id="ProtNLM"/>
    </source>
</evidence>
<dbReference type="EMBL" id="QSBD01000002">
    <property type="protein sequence ID" value="RGX00154.1"/>
    <property type="molecule type" value="Genomic_DNA"/>
</dbReference>
<reference evidence="3" key="2">
    <citation type="submission" date="2016-01" db="EMBL/GenBank/DDBJ databases">
        <authorList>
            <person name="McClelland M."/>
            <person name="Jain A."/>
            <person name="Saraogi P."/>
            <person name="Mendelson R."/>
            <person name="Westerman R."/>
            <person name="SanMiguel P."/>
            <person name="Csonka L."/>
        </authorList>
    </citation>
    <scope>NUCLEOTIDE SEQUENCE</scope>
    <source>
        <strain evidence="3">CL09T03C01</strain>
    </source>
</reference>
<organism evidence="3 11">
    <name type="scientific">Bacteroides stercoris</name>
    <dbReference type="NCBI Taxonomy" id="46506"/>
    <lineage>
        <taxon>Bacteria</taxon>
        <taxon>Pseudomonadati</taxon>
        <taxon>Bacteroidota</taxon>
        <taxon>Bacteroidia</taxon>
        <taxon>Bacteroidales</taxon>
        <taxon>Bacteroidaceae</taxon>
        <taxon>Bacteroides</taxon>
    </lineage>
</organism>
<dbReference type="Gene3D" id="3.10.450.360">
    <property type="match status" value="1"/>
</dbReference>
<evidence type="ECO:0000313" key="3">
    <source>
        <dbReference type="EMBL" id="KWR52562.1"/>
    </source>
</evidence>
<evidence type="ECO:0000256" key="1">
    <source>
        <dbReference type="SAM" id="SignalP"/>
    </source>
</evidence>
<dbReference type="Proteomes" id="UP000261223">
    <property type="component" value="Unassembled WGS sequence"/>
</dbReference>
<evidence type="ECO:0000313" key="13">
    <source>
        <dbReference type="Proteomes" id="UP000283310"/>
    </source>
</evidence>
<comment type="caution">
    <text evidence="3">The sequence shown here is derived from an EMBL/GenBank/DDBJ whole genome shotgun (WGS) entry which is preliminary data.</text>
</comment>
<feature type="chain" id="PRO_5036299638" description="Beta-lactamase-inhibitor-like PepSY-like domain-containing protein" evidence="1">
    <location>
        <begin position="22"/>
        <end position="105"/>
    </location>
</feature>
<dbReference type="EMBL" id="LRGC01000019">
    <property type="protein sequence ID" value="KWR52562.1"/>
    <property type="molecule type" value="Genomic_DNA"/>
</dbReference>
<reference evidence="3 11" key="1">
    <citation type="journal article" date="2016" name="BMC Genomics">
        <title>Type VI secretion systems of human gut Bacteroidales segregate into three genetic architectures, two of which are contained on mobile genetic elements.</title>
        <authorList>
            <person name="Coyne M.J."/>
            <person name="Roelofs K.G."/>
            <person name="Comstock L.E."/>
        </authorList>
    </citation>
    <scope>NUCLEOTIDE SEQUENCE [LARGE SCALE GENOMIC DNA]</scope>
    <source>
        <strain evidence="3 11">CL09T03C01</strain>
    </source>
</reference>
<dbReference type="Proteomes" id="UP000440773">
    <property type="component" value="Unassembled WGS sequence"/>
</dbReference>
<sequence length="105" mass="11431" precursor="true">MKKVLAALVMVLGTGSSVVFAQEVNNSSAIVAEAQVPQDEFVKIDPTELPQAVMQTLAKDYEGASVKEAYVKETEETTLYKIIIVTQDGQEAETLLNEKGEIVKE</sequence>
<name>A0A108T3B3_BACSE</name>
<reference evidence="2 19" key="4">
    <citation type="journal article" date="2019" name="Nat. Med.">
        <title>A library of human gut bacterial isolates paired with longitudinal multiomics data enables mechanistic microbiome research.</title>
        <authorList>
            <person name="Poyet M."/>
            <person name="Groussin M."/>
            <person name="Gibbons S.M."/>
            <person name="Avila-Pacheco J."/>
            <person name="Jiang X."/>
            <person name="Kearney S.M."/>
            <person name="Perrotta A.R."/>
            <person name="Berdy B."/>
            <person name="Zhao S."/>
            <person name="Lieberman T.D."/>
            <person name="Swanson P.K."/>
            <person name="Smith M."/>
            <person name="Roesemann S."/>
            <person name="Alexander J.E."/>
            <person name="Rich S.A."/>
            <person name="Livny J."/>
            <person name="Vlamakis H."/>
            <person name="Clish C."/>
            <person name="Bullock K."/>
            <person name="Deik A."/>
            <person name="Scott J."/>
            <person name="Pierce K.A."/>
            <person name="Xavier R.J."/>
            <person name="Alm E.J."/>
        </authorList>
    </citation>
    <scope>NUCLEOTIDE SEQUENCE [LARGE SCALE GENOMIC DNA]</scope>
    <source>
        <strain evidence="2 19">BIOML-A17</strain>
    </source>
</reference>
<dbReference type="RefSeq" id="WP_005657021.1">
    <property type="nucleotide sequence ID" value="NZ_AP031449.1"/>
</dbReference>
<keyword evidence="1" id="KW-0732">Signal</keyword>
<dbReference type="Proteomes" id="UP000283762">
    <property type="component" value="Unassembled WGS sequence"/>
</dbReference>
<dbReference type="SUPFAM" id="SSF160574">
    <property type="entry name" value="BT0923-like"/>
    <property type="match status" value="1"/>
</dbReference>
<evidence type="ECO:0000313" key="7">
    <source>
        <dbReference type="EMBL" id="RGW32232.1"/>
    </source>
</evidence>
<dbReference type="EMBL" id="QRHJ01000010">
    <property type="protein sequence ID" value="RHF76750.1"/>
    <property type="molecule type" value="Genomic_DNA"/>
</dbReference>
<dbReference type="Proteomes" id="UP000056419">
    <property type="component" value="Unassembled WGS sequence"/>
</dbReference>
<feature type="signal peptide" evidence="1">
    <location>
        <begin position="1"/>
        <end position="21"/>
    </location>
</feature>
<dbReference type="Proteomes" id="UP000285305">
    <property type="component" value="Unassembled WGS sequence"/>
</dbReference>
<protein>
    <recommendedName>
        <fullName evidence="20">Beta-lactamase-inhibitor-like PepSY-like domain-containing protein</fullName>
    </recommendedName>
</protein>
<evidence type="ECO:0000313" key="14">
    <source>
        <dbReference type="Proteomes" id="UP000283762"/>
    </source>
</evidence>
<dbReference type="EMBL" id="QSHQ01000003">
    <property type="protein sequence ID" value="RHC32963.1"/>
    <property type="molecule type" value="Genomic_DNA"/>
</dbReference>
<evidence type="ECO:0000313" key="15">
    <source>
        <dbReference type="Proteomes" id="UP000284161"/>
    </source>
</evidence>
<evidence type="ECO:0000313" key="6">
    <source>
        <dbReference type="EMBL" id="RGR27067.1"/>
    </source>
</evidence>
<dbReference type="STRING" id="46506.AA415_02814"/>